<reference evidence="3 4" key="1">
    <citation type="submission" date="2021-08" db="EMBL/GenBank/DDBJ databases">
        <authorList>
            <person name="Peeters C."/>
        </authorList>
    </citation>
    <scope>NUCLEOTIDE SEQUENCE [LARGE SCALE GENOMIC DNA]</scope>
    <source>
        <strain evidence="3 4">LMG 21510</strain>
    </source>
</reference>
<sequence>MTKRLHKVLGKLLGTAILAAAAATTPAAMAAYPDKPVKLVVPFPPGGNIDATARIVASGLSDALGQTVVVENRAGAGGLVGSESVARAAPDGYTMLLASTGALATLKALNPEATLSPERDLVSAGPISRAPLVLVVSPKVPARSLAEFIAYARSQPGKLTFGTAGVGTAAHLTGEYFQKQSGTKLLHVPYKGSSLAVADLLGGHVDLTFDQLASTLPQIRAGKLKALGVTTAQRTSVMPDLPTLAEGGLPGFEAATTTGLMFPKGTPPEVLTHINAALQKTLARESTAKQLRELGADVQTGAAGDFDKTLRAETTKWEQVIRDAGVTAPR</sequence>
<feature type="chain" id="PRO_5046175778" description="Tripartite tricarboxylate transporter substrate binding protein" evidence="2">
    <location>
        <begin position="31"/>
        <end position="330"/>
    </location>
</feature>
<dbReference type="RefSeq" id="WP_224039533.1">
    <property type="nucleotide sequence ID" value="NZ_CAJZAH010000001.1"/>
</dbReference>
<protein>
    <recommendedName>
        <fullName evidence="5">Tripartite tricarboxylate transporter substrate binding protein</fullName>
    </recommendedName>
</protein>
<dbReference type="Pfam" id="PF03401">
    <property type="entry name" value="TctC"/>
    <property type="match status" value="1"/>
</dbReference>
<evidence type="ECO:0000256" key="2">
    <source>
        <dbReference type="SAM" id="SignalP"/>
    </source>
</evidence>
<comment type="caution">
    <text evidence="3">The sequence shown here is derived from an EMBL/GenBank/DDBJ whole genome shotgun (WGS) entry which is preliminary data.</text>
</comment>
<dbReference type="Gene3D" id="3.40.190.10">
    <property type="entry name" value="Periplasmic binding protein-like II"/>
    <property type="match status" value="1"/>
</dbReference>
<dbReference type="SUPFAM" id="SSF53850">
    <property type="entry name" value="Periplasmic binding protein-like II"/>
    <property type="match status" value="1"/>
</dbReference>
<dbReference type="CDD" id="cd13578">
    <property type="entry name" value="PBP2_Bug27"/>
    <property type="match status" value="1"/>
</dbReference>
<dbReference type="PANTHER" id="PTHR42928:SF5">
    <property type="entry name" value="BLR1237 PROTEIN"/>
    <property type="match status" value="1"/>
</dbReference>
<dbReference type="Proteomes" id="UP000721236">
    <property type="component" value="Unassembled WGS sequence"/>
</dbReference>
<name>A0ABM8WHR2_9BURK</name>
<accession>A0ABM8WHR2</accession>
<keyword evidence="2" id="KW-0732">Signal</keyword>
<evidence type="ECO:0008006" key="5">
    <source>
        <dbReference type="Google" id="ProtNLM"/>
    </source>
</evidence>
<proteinExistence type="inferred from homology"/>
<dbReference type="PIRSF" id="PIRSF017082">
    <property type="entry name" value="YflP"/>
    <property type="match status" value="1"/>
</dbReference>
<keyword evidence="4" id="KW-1185">Reference proteome</keyword>
<dbReference type="EMBL" id="CAJZAH010000001">
    <property type="protein sequence ID" value="CAG9166933.1"/>
    <property type="molecule type" value="Genomic_DNA"/>
</dbReference>
<dbReference type="PANTHER" id="PTHR42928">
    <property type="entry name" value="TRICARBOXYLATE-BINDING PROTEIN"/>
    <property type="match status" value="1"/>
</dbReference>
<evidence type="ECO:0000313" key="4">
    <source>
        <dbReference type="Proteomes" id="UP000721236"/>
    </source>
</evidence>
<evidence type="ECO:0000313" key="3">
    <source>
        <dbReference type="EMBL" id="CAG9166933.1"/>
    </source>
</evidence>
<organism evidence="3 4">
    <name type="scientific">Cupriavidus respiraculi</name>
    <dbReference type="NCBI Taxonomy" id="195930"/>
    <lineage>
        <taxon>Bacteria</taxon>
        <taxon>Pseudomonadati</taxon>
        <taxon>Pseudomonadota</taxon>
        <taxon>Betaproteobacteria</taxon>
        <taxon>Burkholderiales</taxon>
        <taxon>Burkholderiaceae</taxon>
        <taxon>Cupriavidus</taxon>
    </lineage>
</organism>
<comment type="similarity">
    <text evidence="1">Belongs to the UPF0065 (bug) family.</text>
</comment>
<dbReference type="InterPro" id="IPR042100">
    <property type="entry name" value="Bug_dom1"/>
</dbReference>
<dbReference type="InterPro" id="IPR005064">
    <property type="entry name" value="BUG"/>
</dbReference>
<feature type="signal peptide" evidence="2">
    <location>
        <begin position="1"/>
        <end position="30"/>
    </location>
</feature>
<gene>
    <name evidence="3" type="ORF">LMG21510_00597</name>
</gene>
<dbReference type="Gene3D" id="3.40.190.150">
    <property type="entry name" value="Bordetella uptake gene, domain 1"/>
    <property type="match status" value="1"/>
</dbReference>
<evidence type="ECO:0000256" key="1">
    <source>
        <dbReference type="ARBA" id="ARBA00006987"/>
    </source>
</evidence>